<dbReference type="InterPro" id="IPR018660">
    <property type="entry name" value="MliC"/>
</dbReference>
<evidence type="ECO:0000256" key="1">
    <source>
        <dbReference type="ARBA" id="ARBA00022729"/>
    </source>
</evidence>
<dbReference type="EMBL" id="QXXQ01000001">
    <property type="protein sequence ID" value="RID93772.1"/>
    <property type="molecule type" value="Genomic_DNA"/>
</dbReference>
<organism evidence="7 8">
    <name type="scientific">Gemmobacter lutimaris</name>
    <dbReference type="NCBI Taxonomy" id="2306023"/>
    <lineage>
        <taxon>Bacteria</taxon>
        <taxon>Pseudomonadati</taxon>
        <taxon>Pseudomonadota</taxon>
        <taxon>Alphaproteobacteria</taxon>
        <taxon>Rhodobacterales</taxon>
        <taxon>Paracoccaceae</taxon>
        <taxon>Gemmobacter</taxon>
    </lineage>
</organism>
<evidence type="ECO:0000256" key="2">
    <source>
        <dbReference type="ARBA" id="ARBA00023136"/>
    </source>
</evidence>
<dbReference type="OrthoDB" id="7926518at2"/>
<feature type="signal peptide" evidence="5">
    <location>
        <begin position="1"/>
        <end position="20"/>
    </location>
</feature>
<proteinExistence type="predicted"/>
<keyword evidence="1 5" id="KW-0732">Signal</keyword>
<evidence type="ECO:0000256" key="3">
    <source>
        <dbReference type="ARBA" id="ARBA00023139"/>
    </source>
</evidence>
<protein>
    <submittedName>
        <fullName evidence="7">Transcriptional regulator</fullName>
    </submittedName>
</protein>
<keyword evidence="4" id="KW-0449">Lipoprotein</keyword>
<reference evidence="7 8" key="1">
    <citation type="submission" date="2018-09" db="EMBL/GenBank/DDBJ databases">
        <title>Gemmobacter lutimaris sp. nov., a marine bacterium isolated from tidal flat.</title>
        <authorList>
            <person name="Lee D.W."/>
            <person name="Yoo Y."/>
            <person name="Kim J.-J."/>
            <person name="Kim B.S."/>
        </authorList>
    </citation>
    <scope>NUCLEOTIDE SEQUENCE [LARGE SCALE GENOMIC DNA]</scope>
    <source>
        <strain evidence="7 8">YJ-T1-11</strain>
    </source>
</reference>
<feature type="domain" description="C-type lysozyme inhibitor" evidence="6">
    <location>
        <begin position="29"/>
        <end position="98"/>
    </location>
</feature>
<keyword evidence="3" id="KW-0564">Palmitate</keyword>
<evidence type="ECO:0000256" key="4">
    <source>
        <dbReference type="ARBA" id="ARBA00023288"/>
    </source>
</evidence>
<dbReference type="AlphaFoldDB" id="A0A398BTP9"/>
<dbReference type="Pfam" id="PF09864">
    <property type="entry name" value="MliC"/>
    <property type="match status" value="1"/>
</dbReference>
<evidence type="ECO:0000259" key="6">
    <source>
        <dbReference type="Pfam" id="PF09864"/>
    </source>
</evidence>
<dbReference type="Proteomes" id="UP000266649">
    <property type="component" value="Unassembled WGS sequence"/>
</dbReference>
<evidence type="ECO:0000313" key="7">
    <source>
        <dbReference type="EMBL" id="RID93772.1"/>
    </source>
</evidence>
<keyword evidence="8" id="KW-1185">Reference proteome</keyword>
<dbReference type="SUPFAM" id="SSF141488">
    <property type="entry name" value="YdhA-like"/>
    <property type="match status" value="1"/>
</dbReference>
<dbReference type="RefSeq" id="WP_119133175.1">
    <property type="nucleotide sequence ID" value="NZ_QXXQ01000001.1"/>
</dbReference>
<feature type="chain" id="PRO_5017259054" evidence="5">
    <location>
        <begin position="21"/>
        <end position="108"/>
    </location>
</feature>
<dbReference type="Gene3D" id="2.40.128.200">
    <property type="match status" value="1"/>
</dbReference>
<gene>
    <name evidence="7" type="ORF">D2N39_02375</name>
</gene>
<sequence>MRLKPVLSLALGLLALPAHAEDSLTTVAYRCDRGALVQATYINTAESSFAVVAFEARQIGFTIARSGSGARYESADPAQPFVWWTKGDSAMLLFGAEDTPIYSDCAAG</sequence>
<keyword evidence="2" id="KW-0472">Membrane</keyword>
<comment type="caution">
    <text evidence="7">The sequence shown here is derived from an EMBL/GenBank/DDBJ whole genome shotgun (WGS) entry which is preliminary data.</text>
</comment>
<evidence type="ECO:0000256" key="5">
    <source>
        <dbReference type="SAM" id="SignalP"/>
    </source>
</evidence>
<accession>A0A398BTP9</accession>
<dbReference type="InterPro" id="IPR036328">
    <property type="entry name" value="MliC_sf"/>
</dbReference>
<name>A0A398BTP9_9RHOB</name>
<evidence type="ECO:0000313" key="8">
    <source>
        <dbReference type="Proteomes" id="UP000266649"/>
    </source>
</evidence>